<evidence type="ECO:0000313" key="2">
    <source>
        <dbReference type="EMBL" id="KAK4501795.1"/>
    </source>
</evidence>
<organism evidence="2 3">
    <name type="scientific">Zasmidium cellare</name>
    <name type="common">Wine cellar mold</name>
    <name type="synonym">Racodium cellare</name>
    <dbReference type="NCBI Taxonomy" id="395010"/>
    <lineage>
        <taxon>Eukaryota</taxon>
        <taxon>Fungi</taxon>
        <taxon>Dikarya</taxon>
        <taxon>Ascomycota</taxon>
        <taxon>Pezizomycotina</taxon>
        <taxon>Dothideomycetes</taxon>
        <taxon>Dothideomycetidae</taxon>
        <taxon>Mycosphaerellales</taxon>
        <taxon>Mycosphaerellaceae</taxon>
        <taxon>Zasmidium</taxon>
    </lineage>
</organism>
<name>A0ABR0EKV6_ZASCE</name>
<reference evidence="2 3" key="1">
    <citation type="journal article" date="2023" name="G3 (Bethesda)">
        <title>A chromosome-level genome assembly of Zasmidium syzygii isolated from banana leaves.</title>
        <authorList>
            <person name="van Westerhoven A.C."/>
            <person name="Mehrabi R."/>
            <person name="Talebi R."/>
            <person name="Steentjes M.B.F."/>
            <person name="Corcolon B."/>
            <person name="Chong P.A."/>
            <person name="Kema G.H.J."/>
            <person name="Seidl M.F."/>
        </authorList>
    </citation>
    <scope>NUCLEOTIDE SEQUENCE [LARGE SCALE GENOMIC DNA]</scope>
    <source>
        <strain evidence="2 3">P124</strain>
    </source>
</reference>
<keyword evidence="3" id="KW-1185">Reference proteome</keyword>
<evidence type="ECO:0000313" key="3">
    <source>
        <dbReference type="Proteomes" id="UP001305779"/>
    </source>
</evidence>
<gene>
    <name evidence="2" type="ORF">PRZ48_007604</name>
</gene>
<protein>
    <submittedName>
        <fullName evidence="2">Uncharacterized protein</fullName>
    </submittedName>
</protein>
<accession>A0ABR0EKV6</accession>
<comment type="caution">
    <text evidence="2">The sequence shown here is derived from an EMBL/GenBank/DDBJ whole genome shotgun (WGS) entry which is preliminary data.</text>
</comment>
<dbReference type="PANTHER" id="PTHR42085:SF2">
    <property type="entry name" value="F-BOX DOMAIN-CONTAINING PROTEIN"/>
    <property type="match status" value="1"/>
</dbReference>
<keyword evidence="1" id="KW-0175">Coiled coil</keyword>
<feature type="coiled-coil region" evidence="1">
    <location>
        <begin position="155"/>
        <end position="182"/>
    </location>
</feature>
<dbReference type="PANTHER" id="PTHR42085">
    <property type="entry name" value="F-BOX DOMAIN-CONTAINING PROTEIN"/>
    <property type="match status" value="1"/>
</dbReference>
<dbReference type="EMBL" id="JAXOVC010000005">
    <property type="protein sequence ID" value="KAK4501795.1"/>
    <property type="molecule type" value="Genomic_DNA"/>
</dbReference>
<proteinExistence type="predicted"/>
<dbReference type="InterPro" id="IPR038883">
    <property type="entry name" value="AN11006-like"/>
</dbReference>
<evidence type="ECO:0000256" key="1">
    <source>
        <dbReference type="SAM" id="Coils"/>
    </source>
</evidence>
<dbReference type="Proteomes" id="UP001305779">
    <property type="component" value="Unassembled WGS sequence"/>
</dbReference>
<sequence length="281" mass="31595">MSPSSTEAPQQDHQHQTIVVSSASDMDEHADDTQQRCYFFKPPPEIREHIYQYAVTLDPRKELIEDGHVKHDGECFDFCCLTSTNWRTRRALLQVCRAITHEATPIVYRAIRFHFYIDKDNYNLFLDWLDIIGKERSRLISSLVISWQPTEASRKEFLETEAARLQARIDEAQEQLAALRDGGQSQGPAAVRPAVPSTAARTRLVSKLVDMVSHEVTAHQEAIGVLARSLSAAEIALDAIALDEVPSAPNSIYLREVQHKFVSSLKSRLISVNGSGKDKEA</sequence>